<proteinExistence type="predicted"/>
<sequence>MFVSNSRHILREYSMRSILHSTGVCMCIKPDFSGVKCTRHGDTASQVNTHDTRRHPIEKSKK</sequence>
<evidence type="ECO:0000313" key="3">
    <source>
        <dbReference type="Proteomes" id="UP000327493"/>
    </source>
</evidence>
<comment type="caution">
    <text evidence="2">The sequence shown here is derived from an EMBL/GenBank/DDBJ whole genome shotgun (WGS) entry which is preliminary data.</text>
</comment>
<accession>A0A5J5DDV8</accession>
<protein>
    <submittedName>
        <fullName evidence="2">Uncharacterized protein</fullName>
    </submittedName>
</protein>
<reference evidence="2 3" key="1">
    <citation type="submission" date="2019-08" db="EMBL/GenBank/DDBJ databases">
        <title>A chromosome-level genome assembly, high-density linkage maps, and genome scans reveal the genomic architecture of hybrid incompatibilities underlying speciation via character displacement in darters (Percidae: Etheostominae).</title>
        <authorList>
            <person name="Moran R.L."/>
            <person name="Catchen J.M."/>
            <person name="Fuller R.C."/>
        </authorList>
    </citation>
    <scope>NUCLEOTIDE SEQUENCE [LARGE SCALE GENOMIC DNA]</scope>
    <source>
        <strain evidence="2">EspeVRDwgs_2016</strain>
        <tissue evidence="2">Muscle</tissue>
    </source>
</reference>
<evidence type="ECO:0000313" key="2">
    <source>
        <dbReference type="EMBL" id="KAA8591311.1"/>
    </source>
</evidence>
<feature type="compositionally biased region" description="Basic and acidic residues" evidence="1">
    <location>
        <begin position="50"/>
        <end position="62"/>
    </location>
</feature>
<dbReference type="Proteomes" id="UP000327493">
    <property type="component" value="Chromosome 7"/>
</dbReference>
<dbReference type="AlphaFoldDB" id="A0A5J5DDV8"/>
<evidence type="ECO:0000256" key="1">
    <source>
        <dbReference type="SAM" id="MobiDB-lite"/>
    </source>
</evidence>
<feature type="region of interest" description="Disordered" evidence="1">
    <location>
        <begin position="39"/>
        <end position="62"/>
    </location>
</feature>
<keyword evidence="3" id="KW-1185">Reference proteome</keyword>
<organism evidence="2 3">
    <name type="scientific">Etheostoma spectabile</name>
    <name type="common">orangethroat darter</name>
    <dbReference type="NCBI Taxonomy" id="54343"/>
    <lineage>
        <taxon>Eukaryota</taxon>
        <taxon>Metazoa</taxon>
        <taxon>Chordata</taxon>
        <taxon>Craniata</taxon>
        <taxon>Vertebrata</taxon>
        <taxon>Euteleostomi</taxon>
        <taxon>Actinopterygii</taxon>
        <taxon>Neopterygii</taxon>
        <taxon>Teleostei</taxon>
        <taxon>Neoteleostei</taxon>
        <taxon>Acanthomorphata</taxon>
        <taxon>Eupercaria</taxon>
        <taxon>Perciformes</taxon>
        <taxon>Percoidei</taxon>
        <taxon>Percidae</taxon>
        <taxon>Etheostomatinae</taxon>
        <taxon>Etheostoma</taxon>
    </lineage>
</organism>
<gene>
    <name evidence="2" type="ORF">FQN60_002254</name>
</gene>
<dbReference type="EMBL" id="VOFY01000007">
    <property type="protein sequence ID" value="KAA8591311.1"/>
    <property type="molecule type" value="Genomic_DNA"/>
</dbReference>
<name>A0A5J5DDV8_9PERO</name>